<dbReference type="AlphaFoldDB" id="A0A243W7Q0"/>
<evidence type="ECO:0000313" key="2">
    <source>
        <dbReference type="Proteomes" id="UP000194873"/>
    </source>
</evidence>
<name>A0A243W7Q0_9BACT</name>
<comment type="caution">
    <text evidence="1">The sequence shown here is derived from an EMBL/GenBank/DDBJ whole genome shotgun (WGS) entry which is preliminary data.</text>
</comment>
<dbReference type="EMBL" id="MTSE01000019">
    <property type="protein sequence ID" value="OUJ71066.1"/>
    <property type="molecule type" value="Genomic_DNA"/>
</dbReference>
<dbReference type="RefSeq" id="WP_143436643.1">
    <property type="nucleotide sequence ID" value="NZ_MTSE01000019.1"/>
</dbReference>
<evidence type="ECO:0008006" key="3">
    <source>
        <dbReference type="Google" id="ProtNLM"/>
    </source>
</evidence>
<dbReference type="Proteomes" id="UP000194873">
    <property type="component" value="Unassembled WGS sequence"/>
</dbReference>
<protein>
    <recommendedName>
        <fullName evidence="3">HTH araC/xylS-type domain-containing protein</fullName>
    </recommendedName>
</protein>
<keyword evidence="2" id="KW-1185">Reference proteome</keyword>
<reference evidence="1 2" key="1">
    <citation type="submission" date="2017-01" db="EMBL/GenBank/DDBJ databases">
        <title>A new Hymenobacter.</title>
        <authorList>
            <person name="Liang Y."/>
            <person name="Feng F."/>
        </authorList>
    </citation>
    <scope>NUCLEOTIDE SEQUENCE [LARGE SCALE GENOMIC DNA]</scope>
    <source>
        <strain evidence="1">MIMBbqt21</strain>
    </source>
</reference>
<sequence length="59" mass="6531">MSTHACTTALRRELVATLRYNPAFTQESIAAQCGFRNGRQLRRLGPTRTGEATIQVPVI</sequence>
<gene>
    <name evidence="1" type="ORF">BXP70_23170</name>
</gene>
<organism evidence="1 2">
    <name type="scientific">Hymenobacter crusticola</name>
    <dbReference type="NCBI Taxonomy" id="1770526"/>
    <lineage>
        <taxon>Bacteria</taxon>
        <taxon>Pseudomonadati</taxon>
        <taxon>Bacteroidota</taxon>
        <taxon>Cytophagia</taxon>
        <taxon>Cytophagales</taxon>
        <taxon>Hymenobacteraceae</taxon>
        <taxon>Hymenobacter</taxon>
    </lineage>
</organism>
<evidence type="ECO:0000313" key="1">
    <source>
        <dbReference type="EMBL" id="OUJ71066.1"/>
    </source>
</evidence>
<accession>A0A243W7Q0</accession>
<proteinExistence type="predicted"/>